<protein>
    <recommendedName>
        <fullName evidence="3">SmpA / OmlA family protein</fullName>
    </recommendedName>
</protein>
<dbReference type="Proteomes" id="UP000199657">
    <property type="component" value="Unassembled WGS sequence"/>
</dbReference>
<dbReference type="OrthoDB" id="7063662at2"/>
<proteinExistence type="predicted"/>
<accession>A0A1H8QG72</accession>
<dbReference type="EMBL" id="FOEG01000001">
    <property type="protein sequence ID" value="SEO52907.1"/>
    <property type="molecule type" value="Genomic_DNA"/>
</dbReference>
<evidence type="ECO:0008006" key="3">
    <source>
        <dbReference type="Google" id="ProtNLM"/>
    </source>
</evidence>
<organism evidence="1 2">
    <name type="scientific">Aquisalimonas asiatica</name>
    <dbReference type="NCBI Taxonomy" id="406100"/>
    <lineage>
        <taxon>Bacteria</taxon>
        <taxon>Pseudomonadati</taxon>
        <taxon>Pseudomonadota</taxon>
        <taxon>Gammaproteobacteria</taxon>
        <taxon>Chromatiales</taxon>
        <taxon>Ectothiorhodospiraceae</taxon>
        <taxon>Aquisalimonas</taxon>
    </lineage>
</organism>
<evidence type="ECO:0000313" key="1">
    <source>
        <dbReference type="EMBL" id="SEO52907.1"/>
    </source>
</evidence>
<keyword evidence="2" id="KW-1185">Reference proteome</keyword>
<dbReference type="RefSeq" id="WP_091639714.1">
    <property type="nucleotide sequence ID" value="NZ_FOEG01000001.1"/>
</dbReference>
<gene>
    <name evidence="1" type="ORF">SAMN04488052_101551</name>
</gene>
<reference evidence="1 2" key="1">
    <citation type="submission" date="2016-10" db="EMBL/GenBank/DDBJ databases">
        <authorList>
            <person name="de Groot N.N."/>
        </authorList>
    </citation>
    <scope>NUCLEOTIDE SEQUENCE [LARGE SCALE GENOMIC DNA]</scope>
    <source>
        <strain evidence="1 2">CGMCC 1.6291</strain>
    </source>
</reference>
<evidence type="ECO:0000313" key="2">
    <source>
        <dbReference type="Proteomes" id="UP000199657"/>
    </source>
</evidence>
<dbReference type="AlphaFoldDB" id="A0A1H8QG72"/>
<dbReference type="STRING" id="406100.SAMN04488052_101551"/>
<name>A0A1H8QG72_9GAMM</name>
<sequence length="95" mass="10784">MPAIVRILGVALILSLGFLQPVAADRLLIETLRDDEGELEDQLQRGLTKEQVESRLGAPDARRDAVGDPPITRWDYDGFSVYFEYDRVLRAVQQR</sequence>